<gene>
    <name evidence="2" type="ordered locus">Deba_2870</name>
</gene>
<feature type="transmembrane region" description="Helical" evidence="1">
    <location>
        <begin position="286"/>
        <end position="307"/>
    </location>
</feature>
<evidence type="ECO:0000313" key="3">
    <source>
        <dbReference type="Proteomes" id="UP000009047"/>
    </source>
</evidence>
<feature type="transmembrane region" description="Helical" evidence="1">
    <location>
        <begin position="512"/>
        <end position="528"/>
    </location>
</feature>
<feature type="transmembrane region" description="Helical" evidence="1">
    <location>
        <begin position="98"/>
        <end position="117"/>
    </location>
</feature>
<dbReference type="OrthoDB" id="5240958at2"/>
<feature type="transmembrane region" description="Helical" evidence="1">
    <location>
        <begin position="548"/>
        <end position="565"/>
    </location>
</feature>
<dbReference type="PANTHER" id="PTHR10790">
    <property type="entry name" value="TPR-DOMAIN CONTAINING PROTEIN"/>
    <property type="match status" value="1"/>
</dbReference>
<evidence type="ECO:0000313" key="2">
    <source>
        <dbReference type="EMBL" id="ADK86223.1"/>
    </source>
</evidence>
<keyword evidence="1" id="KW-0472">Membrane</keyword>
<dbReference type="eggNOG" id="COG5427">
    <property type="taxonomic scope" value="Bacteria"/>
</dbReference>
<dbReference type="RefSeq" id="WP_013259661.1">
    <property type="nucleotide sequence ID" value="NC_014365.1"/>
</dbReference>
<feature type="transmembrane region" description="Helical" evidence="1">
    <location>
        <begin position="419"/>
        <end position="443"/>
    </location>
</feature>
<dbReference type="InterPro" id="IPR018746">
    <property type="entry name" value="DUF2298"/>
</dbReference>
<feature type="transmembrane region" description="Helical" evidence="1">
    <location>
        <begin position="450"/>
        <end position="470"/>
    </location>
</feature>
<feature type="transmembrane region" description="Helical" evidence="1">
    <location>
        <begin position="572"/>
        <end position="591"/>
    </location>
</feature>
<feature type="transmembrane region" description="Helical" evidence="1">
    <location>
        <begin position="379"/>
        <end position="399"/>
    </location>
</feature>
<feature type="transmembrane region" description="Helical" evidence="1">
    <location>
        <begin position="6"/>
        <end position="28"/>
    </location>
</feature>
<dbReference type="EMBL" id="CP002085">
    <property type="protein sequence ID" value="ADK86223.1"/>
    <property type="molecule type" value="Genomic_DNA"/>
</dbReference>
<keyword evidence="1" id="KW-0812">Transmembrane</keyword>
<dbReference type="NCBIfam" id="TIGR03662">
    <property type="entry name" value="Chlor_Arch_YYY"/>
    <property type="match status" value="1"/>
</dbReference>
<feature type="transmembrane region" description="Helical" evidence="1">
    <location>
        <begin position="319"/>
        <end position="342"/>
    </location>
</feature>
<keyword evidence="1" id="KW-1133">Transmembrane helix</keyword>
<proteinExistence type="predicted"/>
<dbReference type="HOGENOM" id="CLU_011570_0_0_7"/>
<name>E1QMI0_DESB2</name>
<dbReference type="KEGG" id="dbr:Deba_2870"/>
<feature type="transmembrane region" description="Helical" evidence="1">
    <location>
        <begin position="482"/>
        <end position="500"/>
    </location>
</feature>
<feature type="transmembrane region" description="Helical" evidence="1">
    <location>
        <begin position="40"/>
        <end position="57"/>
    </location>
</feature>
<dbReference type="PANTHER" id="PTHR10790:SF51">
    <property type="entry name" value="TETRATRICOPEPTIDE REPEAT PROTEIN"/>
    <property type="match status" value="1"/>
</dbReference>
<sequence>MAVELARWWLATTAMTLAAWPLCHALLGRLDDRGWSLARVFGPWLVGLAHWLAWAYGPWPSGWALAWGALALVAVGGWAWVGWAGVNRAFGWLARRWRLALGLEALYLAGFLAWAWLRSLNPAANHTEQPMDMMHLQALWGGGGYPAQDAWLAGRAIGYYYFGHWQMSHAAHLAGLWPWTAYNLGQAGCFAACLCGAFGLARAGALAARSGPERALVAGVLAALATCLSANIKGALMALGAWPAGDGGWWWFQATRVIEDALAGGRRAWLIDEFPFFSFYLGDNHAHVLALPLALLTLALTLNALSAPRGRVVTDGLAAAWRACAATLSPLAGGWFLALAAPGSLLAANTWDCAGLWPLLVLAVAAASPGGLARRARQAALAGGGLIVVAALVHLPYLVTAQSQGLGLAANAMAFSGAGPLLAALGPPLAAGLAALAVAWAWLRPRAAHLIVGLALAVGAPLAVLLGGAVDAGHWPGAPWGLLLIGPLLAVAAALAWRWLSAAQELDLPPGLGLCLLMALLGLALALAPEIVVVRDAFASRMNTAFKFHYQAWLLLALAGAIAVATAQNRLAVIAAGVWAALALLGLAYPAKLVGHDLALAPPPQARTLDAAHWLSVADPDALAVIGWLRENSAPGDVVAQAPGRVYQALDNAVSTFGGRAAPLGWVGHQHQWRGGDPLIARREALLHALYAAADQAAFGRTMDALGARFVLVGPRERQVYGLGAGDGAPGRWGKLVFQAGRARLHAWPVTAEEGP</sequence>
<dbReference type="Proteomes" id="UP000009047">
    <property type="component" value="Chromosome"/>
</dbReference>
<dbReference type="Pfam" id="PF10060">
    <property type="entry name" value="DUF2298"/>
    <property type="match status" value="1"/>
</dbReference>
<dbReference type="STRING" id="644282.Deba_2870"/>
<feature type="transmembrane region" description="Helical" evidence="1">
    <location>
        <begin position="184"/>
        <end position="203"/>
    </location>
</feature>
<feature type="transmembrane region" description="Helical" evidence="1">
    <location>
        <begin position="215"/>
        <end position="242"/>
    </location>
</feature>
<organism evidence="2 3">
    <name type="scientific">Desulfarculus baarsii (strain ATCC 33931 / DSM 2075 / LMG 7858 / VKM B-1802 / 2st14)</name>
    <dbReference type="NCBI Taxonomy" id="644282"/>
    <lineage>
        <taxon>Bacteria</taxon>
        <taxon>Pseudomonadati</taxon>
        <taxon>Thermodesulfobacteriota</taxon>
        <taxon>Desulfarculia</taxon>
        <taxon>Desulfarculales</taxon>
        <taxon>Desulfarculaceae</taxon>
        <taxon>Desulfarculus</taxon>
    </lineage>
</organism>
<reference evidence="2 3" key="1">
    <citation type="journal article" date="2010" name="Stand. Genomic Sci.">
        <title>Complete genome sequence of Desulfarculus baarsii type strain (2st14).</title>
        <authorList>
            <person name="Sun H."/>
            <person name="Spring S."/>
            <person name="Lapidus A."/>
            <person name="Davenport K."/>
            <person name="Del Rio T.G."/>
            <person name="Tice H."/>
            <person name="Nolan M."/>
            <person name="Copeland A."/>
            <person name="Cheng J.F."/>
            <person name="Lucas S."/>
            <person name="Tapia R."/>
            <person name="Goodwin L."/>
            <person name="Pitluck S."/>
            <person name="Ivanova N."/>
            <person name="Pagani I."/>
            <person name="Mavromatis K."/>
            <person name="Ovchinnikova G."/>
            <person name="Pati A."/>
            <person name="Chen A."/>
            <person name="Palaniappan K."/>
            <person name="Hauser L."/>
            <person name="Chang Y.J."/>
            <person name="Jeffries C.D."/>
            <person name="Detter J.C."/>
            <person name="Han C."/>
            <person name="Rohde M."/>
            <person name="Brambilla E."/>
            <person name="Goker M."/>
            <person name="Woyke T."/>
            <person name="Bristow J."/>
            <person name="Eisen J.A."/>
            <person name="Markowitz V."/>
            <person name="Hugenholtz P."/>
            <person name="Kyrpides N.C."/>
            <person name="Klenk H.P."/>
            <person name="Land M."/>
        </authorList>
    </citation>
    <scope>NUCLEOTIDE SEQUENCE [LARGE SCALE GENOMIC DNA]</scope>
    <source>
        <strain evidence="3">ATCC 33931 / DSM 2075 / LMG 7858 / VKM B-1802 / 2st14</strain>
    </source>
</reference>
<dbReference type="AlphaFoldDB" id="E1QMI0"/>
<accession>E1QMI0</accession>
<evidence type="ECO:0000256" key="1">
    <source>
        <dbReference type="SAM" id="Phobius"/>
    </source>
</evidence>
<feature type="transmembrane region" description="Helical" evidence="1">
    <location>
        <begin position="354"/>
        <end position="372"/>
    </location>
</feature>
<feature type="transmembrane region" description="Helical" evidence="1">
    <location>
        <begin position="63"/>
        <end position="86"/>
    </location>
</feature>
<protein>
    <submittedName>
        <fullName evidence="2">YYY membrane protein</fullName>
    </submittedName>
</protein>
<keyword evidence="3" id="KW-1185">Reference proteome</keyword>